<protein>
    <submittedName>
        <fullName evidence="1">Uncharacterized protein</fullName>
    </submittedName>
</protein>
<organism evidence="1 2">
    <name type="scientific">Trifolium medium</name>
    <dbReference type="NCBI Taxonomy" id="97028"/>
    <lineage>
        <taxon>Eukaryota</taxon>
        <taxon>Viridiplantae</taxon>
        <taxon>Streptophyta</taxon>
        <taxon>Embryophyta</taxon>
        <taxon>Tracheophyta</taxon>
        <taxon>Spermatophyta</taxon>
        <taxon>Magnoliopsida</taxon>
        <taxon>eudicotyledons</taxon>
        <taxon>Gunneridae</taxon>
        <taxon>Pentapetalae</taxon>
        <taxon>rosids</taxon>
        <taxon>fabids</taxon>
        <taxon>Fabales</taxon>
        <taxon>Fabaceae</taxon>
        <taxon>Papilionoideae</taxon>
        <taxon>50 kb inversion clade</taxon>
        <taxon>NPAAA clade</taxon>
        <taxon>Hologalegina</taxon>
        <taxon>IRL clade</taxon>
        <taxon>Trifolieae</taxon>
        <taxon>Trifolium</taxon>
    </lineage>
</organism>
<proteinExistence type="predicted"/>
<keyword evidence="2" id="KW-1185">Reference proteome</keyword>
<sequence>MKKEKVNSSGKEKEIVAEKEEVVVAEE</sequence>
<comment type="caution">
    <text evidence="1">The sequence shown here is derived from an EMBL/GenBank/DDBJ whole genome shotgun (WGS) entry which is preliminary data.</text>
</comment>
<evidence type="ECO:0000313" key="1">
    <source>
        <dbReference type="EMBL" id="MCI89497.1"/>
    </source>
</evidence>
<dbReference type="EMBL" id="LXQA011220741">
    <property type="protein sequence ID" value="MCI89497.1"/>
    <property type="molecule type" value="Genomic_DNA"/>
</dbReference>
<evidence type="ECO:0000313" key="2">
    <source>
        <dbReference type="Proteomes" id="UP000265520"/>
    </source>
</evidence>
<reference evidence="1 2" key="1">
    <citation type="journal article" date="2018" name="Front. Plant Sci.">
        <title>Red Clover (Trifolium pratense) and Zigzag Clover (T. medium) - A Picture of Genomic Similarities and Differences.</title>
        <authorList>
            <person name="Dluhosova J."/>
            <person name="Istvanek J."/>
            <person name="Nedelnik J."/>
            <person name="Repkova J."/>
        </authorList>
    </citation>
    <scope>NUCLEOTIDE SEQUENCE [LARGE SCALE GENOMIC DNA]</scope>
    <source>
        <strain evidence="2">cv. 10/8</strain>
        <tissue evidence="1">Leaf</tissue>
    </source>
</reference>
<accession>A0A392VNN2</accession>
<dbReference type="AlphaFoldDB" id="A0A392VNN2"/>
<dbReference type="Proteomes" id="UP000265520">
    <property type="component" value="Unassembled WGS sequence"/>
</dbReference>
<feature type="non-terminal residue" evidence="1">
    <location>
        <position position="27"/>
    </location>
</feature>
<name>A0A392VNN2_9FABA</name>